<protein>
    <submittedName>
        <fullName evidence="1">Uncharacterized protein</fullName>
    </submittedName>
</protein>
<dbReference type="Proteomes" id="UP001169217">
    <property type="component" value="Unassembled WGS sequence"/>
</dbReference>
<sequence length="320" mass="35845">MDSPGLLHYRTAKLRIQRIDNVTLSTEGKELLYVTPDGFIGGTGLISAYLMQQDMADERAQITQYSAKPICNHAWNFQTRAGNFQIIFTSQWQKFAQLHSYVSCEGLRYMATTSFPRTPGEVIVQMFPSGRMIGRAAQTWFSHRNSPILCSIDTDVNEHEQIVIFKPQNKRLAPVLSQALIPIITTTTLVESPTPPNTCPANKFDYPAWASPEEASWMGSNEDRAQETTPCLTTTDGGSCEACTTAGSRDLHDYIDCPAEAIEQQHNQRLQSSTRQDGYRNDLNITVAPSERHRGIGHMESSPCRENAEDDLCIVARPWQ</sequence>
<comment type="caution">
    <text evidence="1">The sequence shown here is derived from an EMBL/GenBank/DDBJ whole genome shotgun (WGS) entry which is preliminary data.</text>
</comment>
<reference evidence="1" key="1">
    <citation type="submission" date="2023-04" db="EMBL/GenBank/DDBJ databases">
        <title>Colletotrichum limetticola genome sequence.</title>
        <authorList>
            <person name="Baroncelli R."/>
        </authorList>
    </citation>
    <scope>NUCLEOTIDE SEQUENCE</scope>
    <source>
        <strain evidence="1">KLA-Anderson</strain>
    </source>
</reference>
<organism evidence="1 2">
    <name type="scientific">Colletotrichum limetticola</name>
    <dbReference type="NCBI Taxonomy" id="1209924"/>
    <lineage>
        <taxon>Eukaryota</taxon>
        <taxon>Fungi</taxon>
        <taxon>Dikarya</taxon>
        <taxon>Ascomycota</taxon>
        <taxon>Pezizomycotina</taxon>
        <taxon>Sordariomycetes</taxon>
        <taxon>Hypocreomycetidae</taxon>
        <taxon>Glomerellales</taxon>
        <taxon>Glomerellaceae</taxon>
        <taxon>Colletotrichum</taxon>
        <taxon>Colletotrichum acutatum species complex</taxon>
    </lineage>
</organism>
<accession>A0ABQ9PB73</accession>
<proteinExistence type="predicted"/>
<dbReference type="EMBL" id="JARUPT010000670">
    <property type="protein sequence ID" value="KAK0369332.1"/>
    <property type="molecule type" value="Genomic_DNA"/>
</dbReference>
<name>A0ABQ9PB73_9PEZI</name>
<evidence type="ECO:0000313" key="1">
    <source>
        <dbReference type="EMBL" id="KAK0369332.1"/>
    </source>
</evidence>
<keyword evidence="2" id="KW-1185">Reference proteome</keyword>
<evidence type="ECO:0000313" key="2">
    <source>
        <dbReference type="Proteomes" id="UP001169217"/>
    </source>
</evidence>
<gene>
    <name evidence="1" type="ORF">CLIM01_13308</name>
</gene>